<accession>A0A1X6PEW8</accession>
<dbReference type="Proteomes" id="UP000218209">
    <property type="component" value="Unassembled WGS sequence"/>
</dbReference>
<feature type="compositionally biased region" description="Basic and acidic residues" evidence="1">
    <location>
        <begin position="1"/>
        <end position="11"/>
    </location>
</feature>
<gene>
    <name evidence="2" type="ORF">BU14_0077s0024</name>
</gene>
<organism evidence="2 3">
    <name type="scientific">Porphyra umbilicalis</name>
    <name type="common">Purple laver</name>
    <name type="synonym">Red alga</name>
    <dbReference type="NCBI Taxonomy" id="2786"/>
    <lineage>
        <taxon>Eukaryota</taxon>
        <taxon>Rhodophyta</taxon>
        <taxon>Bangiophyceae</taxon>
        <taxon>Bangiales</taxon>
        <taxon>Bangiaceae</taxon>
        <taxon>Porphyra</taxon>
    </lineage>
</organism>
<evidence type="ECO:0000313" key="3">
    <source>
        <dbReference type="Proteomes" id="UP000218209"/>
    </source>
</evidence>
<feature type="region of interest" description="Disordered" evidence="1">
    <location>
        <begin position="200"/>
        <end position="491"/>
    </location>
</feature>
<feature type="compositionally biased region" description="Basic and acidic residues" evidence="1">
    <location>
        <begin position="53"/>
        <end position="67"/>
    </location>
</feature>
<dbReference type="EMBL" id="KV918791">
    <property type="protein sequence ID" value="OSX79404.1"/>
    <property type="molecule type" value="Genomic_DNA"/>
</dbReference>
<keyword evidence="3" id="KW-1185">Reference proteome</keyword>
<proteinExistence type="predicted"/>
<feature type="region of interest" description="Disordered" evidence="1">
    <location>
        <begin position="1"/>
        <end position="79"/>
    </location>
</feature>
<protein>
    <submittedName>
        <fullName evidence="2">Uncharacterized protein</fullName>
    </submittedName>
</protein>
<feature type="compositionally biased region" description="Low complexity" evidence="1">
    <location>
        <begin position="466"/>
        <end position="479"/>
    </location>
</feature>
<dbReference type="PRINTS" id="PR01217">
    <property type="entry name" value="PRICHEXTENSN"/>
</dbReference>
<reference evidence="2 3" key="1">
    <citation type="submission" date="2017-03" db="EMBL/GenBank/DDBJ databases">
        <title>WGS assembly of Porphyra umbilicalis.</title>
        <authorList>
            <person name="Brawley S.H."/>
            <person name="Blouin N.A."/>
            <person name="Ficko-Blean E."/>
            <person name="Wheeler G.L."/>
            <person name="Lohr M."/>
            <person name="Goodson H.V."/>
            <person name="Jenkins J.W."/>
            <person name="Blaby-Haas C.E."/>
            <person name="Helliwell K.E."/>
            <person name="Chan C."/>
            <person name="Marriage T."/>
            <person name="Bhattacharya D."/>
            <person name="Klein A.S."/>
            <person name="Badis Y."/>
            <person name="Brodie J."/>
            <person name="Cao Y."/>
            <person name="Collen J."/>
            <person name="Dittami S.M."/>
            <person name="Gachon C.M."/>
            <person name="Green B.R."/>
            <person name="Karpowicz S."/>
            <person name="Kim J.W."/>
            <person name="Kudahl U."/>
            <person name="Lin S."/>
            <person name="Michel G."/>
            <person name="Mittag M."/>
            <person name="Olson B.J."/>
            <person name="Pangilinan J."/>
            <person name="Peng Y."/>
            <person name="Qiu H."/>
            <person name="Shu S."/>
            <person name="Singer J.T."/>
            <person name="Smith A.G."/>
            <person name="Sprecher B.N."/>
            <person name="Wagner V."/>
            <person name="Wang W."/>
            <person name="Wang Z.-Y."/>
            <person name="Yan J."/>
            <person name="Yarish C."/>
            <person name="Zoeuner-Riek S."/>
            <person name="Zhuang Y."/>
            <person name="Zou Y."/>
            <person name="Lindquist E.A."/>
            <person name="Grimwood J."/>
            <person name="Barry K."/>
            <person name="Rokhsar D.S."/>
            <person name="Schmutz J."/>
            <person name="Stiller J.W."/>
            <person name="Grossman A.R."/>
            <person name="Prochnik S.E."/>
        </authorList>
    </citation>
    <scope>NUCLEOTIDE SEQUENCE [LARGE SCALE GENOMIC DNA]</scope>
    <source>
        <strain evidence="2">4086291</strain>
    </source>
</reference>
<evidence type="ECO:0000256" key="1">
    <source>
        <dbReference type="SAM" id="MobiDB-lite"/>
    </source>
</evidence>
<sequence>MSPSDPRRLASEQEGGACGRDLHGTLTPGGAGGGHPHTSGGVVADGAPSNVADGERSDRGGRARRSDAPFCRSRPRAAGLPTAPSFAVGVYRAPASHPPRAAPRARIEWRGVRSASLRADGVGVVGGVCRRTPTVTTSGGEEKTGADGHGVADAWSWLVAAWLGKWRRPADCGRPPNSCEWGTPKFRRDGVSVCRRAVAGPASGTGDIACDDSRSSQPVPDWDGGPPLRPTSAPSRKPQLSPLRRCPSQPPPPPRRRTTSLVTPPLAPAASSVTTRAALDAGATNAGGTAPTPAAPPPPPPPLPRPPPPPPCSAQSRYGAPTLPPRLPPPDPHPLRIWPPPLPPARPPPQPQQHRGAGKGPPRPPRRVPFAPLRRVDGGRVRGQRLPQLRIRAGGPATPLLCRPPRQGRLQAGATPSRPRAPPGHPMPRGDARSVEQPALDADASSSSGTDVNPELIVLTRGKANTSAGTAAPDAAAVPPTAPPPPSPAQEWRRATATADALVAVAVAQPL</sequence>
<dbReference type="AlphaFoldDB" id="A0A1X6PEW8"/>
<evidence type="ECO:0000313" key="2">
    <source>
        <dbReference type="EMBL" id="OSX79404.1"/>
    </source>
</evidence>
<feature type="compositionally biased region" description="Pro residues" evidence="1">
    <location>
        <begin position="293"/>
        <end position="312"/>
    </location>
</feature>
<feature type="compositionally biased region" description="Pro residues" evidence="1">
    <location>
        <begin position="322"/>
        <end position="351"/>
    </location>
</feature>
<feature type="compositionally biased region" description="Low complexity" evidence="1">
    <location>
        <begin position="277"/>
        <end position="292"/>
    </location>
</feature>
<name>A0A1X6PEW8_PORUM</name>